<evidence type="ECO:0000256" key="2">
    <source>
        <dbReference type="HAMAP-Rule" id="MF_01940"/>
    </source>
</evidence>
<dbReference type="EC" id="3.1.4.58" evidence="2"/>
<feature type="short sequence motif" description="HXTX 2" evidence="2">
    <location>
        <begin position="120"/>
        <end position="123"/>
    </location>
</feature>
<dbReference type="OrthoDB" id="9793819at2"/>
<feature type="active site" description="Proton acceptor" evidence="2">
    <location>
        <position position="120"/>
    </location>
</feature>
<feature type="active site" description="Proton donor" evidence="2">
    <location>
        <position position="37"/>
    </location>
</feature>
<dbReference type="PANTHER" id="PTHR35561">
    <property type="entry name" value="RNA 2',3'-CYCLIC PHOSPHODIESTERASE"/>
    <property type="match status" value="1"/>
</dbReference>
<dbReference type="InterPro" id="IPR004175">
    <property type="entry name" value="RNA_CPDase"/>
</dbReference>
<gene>
    <name evidence="3" type="primary">thpR</name>
    <name evidence="3" type="ORF">C4N9_12500</name>
</gene>
<evidence type="ECO:0000313" key="3">
    <source>
        <dbReference type="EMBL" id="PWE28164.1"/>
    </source>
</evidence>
<dbReference type="AlphaFoldDB" id="A0A2U2C8P4"/>
<dbReference type="GO" id="GO:0008664">
    <property type="term" value="F:RNA 2',3'-cyclic 3'-phosphodiesterase activity"/>
    <property type="evidence" value="ECO:0007669"/>
    <property type="project" value="UniProtKB-EC"/>
</dbReference>
<evidence type="ECO:0000256" key="1">
    <source>
        <dbReference type="ARBA" id="ARBA00022801"/>
    </source>
</evidence>
<dbReference type="PANTHER" id="PTHR35561:SF1">
    <property type="entry name" value="RNA 2',3'-CYCLIC PHOSPHODIESTERASE"/>
    <property type="match status" value="1"/>
</dbReference>
<name>A0A2U2C8P4_9RHOB</name>
<dbReference type="NCBIfam" id="TIGR02258">
    <property type="entry name" value="2_5_ligase"/>
    <property type="match status" value="1"/>
</dbReference>
<organism evidence="3 4">
    <name type="scientific">Pararhodobacter marinus</name>
    <dbReference type="NCBI Taxonomy" id="2184063"/>
    <lineage>
        <taxon>Bacteria</taxon>
        <taxon>Pseudomonadati</taxon>
        <taxon>Pseudomonadota</taxon>
        <taxon>Alphaproteobacteria</taxon>
        <taxon>Rhodobacterales</taxon>
        <taxon>Paracoccaceae</taxon>
        <taxon>Pararhodobacter</taxon>
    </lineage>
</organism>
<sequence length="180" mass="19889">MIRAFLALPVPDDIRLRLSALQHRLPLPRPIPYENFHVTLTFLDRQPEPLLEELHHAIETMTLPAPRLRLDGLGSFGGNEPDAVHARLADDPALSALSAKLTRAAREAGIAVKARKFVPHITLGRLRKHEVGPETLARALGALGEVTSQPWLAETLVLYRSTLRADGPVYDPLAEYPLRG</sequence>
<dbReference type="InterPro" id="IPR009097">
    <property type="entry name" value="Cyclic_Pdiesterase"/>
</dbReference>
<keyword evidence="4" id="KW-1185">Reference proteome</keyword>
<dbReference type="EMBL" id="QEYD01000007">
    <property type="protein sequence ID" value="PWE28164.1"/>
    <property type="molecule type" value="Genomic_DNA"/>
</dbReference>
<evidence type="ECO:0000313" key="4">
    <source>
        <dbReference type="Proteomes" id="UP000244940"/>
    </source>
</evidence>
<comment type="catalytic activity">
    <reaction evidence="2">
        <text>a 3'-end 2',3'-cyclophospho-ribonucleotide-RNA + H2O = a 3'-end 2'-phospho-ribonucleotide-RNA + H(+)</text>
        <dbReference type="Rhea" id="RHEA:11828"/>
        <dbReference type="Rhea" id="RHEA-COMP:10464"/>
        <dbReference type="Rhea" id="RHEA-COMP:17353"/>
        <dbReference type="ChEBI" id="CHEBI:15377"/>
        <dbReference type="ChEBI" id="CHEBI:15378"/>
        <dbReference type="ChEBI" id="CHEBI:83064"/>
        <dbReference type="ChEBI" id="CHEBI:173113"/>
        <dbReference type="EC" id="3.1.4.58"/>
    </reaction>
</comment>
<protein>
    <recommendedName>
        <fullName evidence="2">RNA 2',3'-cyclic phosphodiesterase</fullName>
        <shortName evidence="2">RNA 2',3'-CPDase</shortName>
        <ecNumber evidence="2">3.1.4.58</ecNumber>
    </recommendedName>
</protein>
<keyword evidence="1 2" id="KW-0378">Hydrolase</keyword>
<accession>A0A2U2C8P4</accession>
<proteinExistence type="inferred from homology"/>
<dbReference type="GeneID" id="94365711"/>
<feature type="short sequence motif" description="HXTX 1" evidence="2">
    <location>
        <begin position="37"/>
        <end position="40"/>
    </location>
</feature>
<dbReference type="RefSeq" id="WP_109533671.1">
    <property type="nucleotide sequence ID" value="NZ_CAXPUO010000082.1"/>
</dbReference>
<comment type="function">
    <text evidence="2">Hydrolyzes RNA 2',3'-cyclic phosphodiester to an RNA 2'-phosphomonoester.</text>
</comment>
<dbReference type="Pfam" id="PF13563">
    <property type="entry name" value="2_5_RNA_ligase2"/>
    <property type="match status" value="1"/>
</dbReference>
<dbReference type="HAMAP" id="MF_01940">
    <property type="entry name" value="RNA_CPDase"/>
    <property type="match status" value="1"/>
</dbReference>
<dbReference type="GO" id="GO:0004113">
    <property type="term" value="F:2',3'-cyclic-nucleotide 3'-phosphodiesterase activity"/>
    <property type="evidence" value="ECO:0007669"/>
    <property type="project" value="InterPro"/>
</dbReference>
<dbReference type="Proteomes" id="UP000244940">
    <property type="component" value="Unassembled WGS sequence"/>
</dbReference>
<reference evidence="3 4" key="1">
    <citation type="submission" date="2018-05" db="EMBL/GenBank/DDBJ databases">
        <title>Pararhodobacter marina sp. nov., isolated from deep-sea water of the Indian Ocean.</title>
        <authorList>
            <person name="Lai Q.Sr."/>
            <person name="Liu X."/>
            <person name="Shao Z."/>
        </authorList>
    </citation>
    <scope>NUCLEOTIDE SEQUENCE [LARGE SCALE GENOMIC DNA]</scope>
    <source>
        <strain evidence="3 4">CIC4N-9</strain>
    </source>
</reference>
<dbReference type="SUPFAM" id="SSF55144">
    <property type="entry name" value="LigT-like"/>
    <property type="match status" value="1"/>
</dbReference>
<dbReference type="Gene3D" id="3.90.1140.10">
    <property type="entry name" value="Cyclic phosphodiesterase"/>
    <property type="match status" value="1"/>
</dbReference>
<comment type="similarity">
    <text evidence="2">Belongs to the 2H phosphoesterase superfamily. ThpR family.</text>
</comment>
<comment type="caution">
    <text evidence="3">The sequence shown here is derived from an EMBL/GenBank/DDBJ whole genome shotgun (WGS) entry which is preliminary data.</text>
</comment>